<evidence type="ECO:0000256" key="2">
    <source>
        <dbReference type="ARBA" id="ARBA00023015"/>
    </source>
</evidence>
<dbReference type="SUPFAM" id="SSF88946">
    <property type="entry name" value="Sigma2 domain of RNA polymerase sigma factors"/>
    <property type="match status" value="1"/>
</dbReference>
<dbReference type="SUPFAM" id="SSF88659">
    <property type="entry name" value="Sigma3 and sigma4 domains of RNA polymerase sigma factors"/>
    <property type="match status" value="1"/>
</dbReference>
<dbReference type="EMBL" id="FXAH01000001">
    <property type="protein sequence ID" value="SME96263.1"/>
    <property type="molecule type" value="Genomic_DNA"/>
</dbReference>
<evidence type="ECO:0000256" key="7">
    <source>
        <dbReference type="SAM" id="MobiDB-lite"/>
    </source>
</evidence>
<evidence type="ECO:0000256" key="6">
    <source>
        <dbReference type="RuleBase" id="RU000716"/>
    </source>
</evidence>
<evidence type="ECO:0000256" key="5">
    <source>
        <dbReference type="ARBA" id="ARBA00023163"/>
    </source>
</evidence>
<dbReference type="STRING" id="28094.SAMN06295900_101367"/>
<dbReference type="Gene3D" id="1.10.10.10">
    <property type="entry name" value="Winged helix-like DNA-binding domain superfamily/Winged helix DNA-binding domain"/>
    <property type="match status" value="1"/>
</dbReference>
<feature type="domain" description="RNA polymerase sigma-70 region 2" evidence="8">
    <location>
        <begin position="27"/>
        <end position="89"/>
    </location>
</feature>
<dbReference type="Pfam" id="PF08281">
    <property type="entry name" value="Sigma70_r4_2"/>
    <property type="match status" value="1"/>
</dbReference>
<evidence type="ECO:0000256" key="1">
    <source>
        <dbReference type="ARBA" id="ARBA00010641"/>
    </source>
</evidence>
<dbReference type="AlphaFoldDB" id="A0A1X7CGS8"/>
<dbReference type="PANTHER" id="PTHR43133">
    <property type="entry name" value="RNA POLYMERASE ECF-TYPE SIGMA FACTO"/>
    <property type="match status" value="1"/>
</dbReference>
<dbReference type="PANTHER" id="PTHR43133:SF25">
    <property type="entry name" value="RNA POLYMERASE SIGMA FACTOR RFAY-RELATED"/>
    <property type="match status" value="1"/>
</dbReference>
<evidence type="ECO:0000256" key="3">
    <source>
        <dbReference type="ARBA" id="ARBA00023082"/>
    </source>
</evidence>
<dbReference type="InterPro" id="IPR013325">
    <property type="entry name" value="RNA_pol_sigma_r2"/>
</dbReference>
<evidence type="ECO:0000313" key="10">
    <source>
        <dbReference type="EMBL" id="SME96263.1"/>
    </source>
</evidence>
<dbReference type="NCBIfam" id="NF009185">
    <property type="entry name" value="PRK12533.1"/>
    <property type="match status" value="1"/>
</dbReference>
<dbReference type="GO" id="GO:0006352">
    <property type="term" value="P:DNA-templated transcription initiation"/>
    <property type="evidence" value="ECO:0007669"/>
    <property type="project" value="InterPro"/>
</dbReference>
<evidence type="ECO:0000259" key="8">
    <source>
        <dbReference type="Pfam" id="PF04542"/>
    </source>
</evidence>
<name>A0A1X7CGS8_TRICW</name>
<dbReference type="GeneID" id="95549157"/>
<dbReference type="PROSITE" id="PS01063">
    <property type="entry name" value="SIGMA70_ECF"/>
    <property type="match status" value="1"/>
</dbReference>
<evidence type="ECO:0000256" key="4">
    <source>
        <dbReference type="ARBA" id="ARBA00023125"/>
    </source>
</evidence>
<evidence type="ECO:0000313" key="11">
    <source>
        <dbReference type="Proteomes" id="UP000192911"/>
    </source>
</evidence>
<dbReference type="Proteomes" id="UP000192911">
    <property type="component" value="Unassembled WGS sequence"/>
</dbReference>
<dbReference type="GO" id="GO:0003677">
    <property type="term" value="F:DNA binding"/>
    <property type="evidence" value="ECO:0007669"/>
    <property type="project" value="UniProtKB-KW"/>
</dbReference>
<dbReference type="NCBIfam" id="TIGR02937">
    <property type="entry name" value="sigma70-ECF"/>
    <property type="match status" value="1"/>
</dbReference>
<proteinExistence type="inferred from homology"/>
<sequence length="212" mass="24061">MADTDRRSTRERADAERSLRFQQVVLPHLDAAYNLARWLAGNPADAEDVVQEAFMRALRFFDSFRGESARPWLLAIVRRTWYTEWQRRAAAHEVAAFDDENDASHESNDMPIDGWWAGPTDPQALLIREQETHRVHAALAQLPVPFREVLILRELEDMSYREIALVTDLPVGTVMSRLARARRKLAAVLAASEHSQAAPAPRANPQEMPDGL</sequence>
<dbReference type="CDD" id="cd06171">
    <property type="entry name" value="Sigma70_r4"/>
    <property type="match status" value="1"/>
</dbReference>
<dbReference type="RefSeq" id="WP_386092001.1">
    <property type="nucleotide sequence ID" value="NZ_BSQD01000001.1"/>
</dbReference>
<keyword evidence="5 6" id="KW-0804">Transcription</keyword>
<dbReference type="Pfam" id="PF04542">
    <property type="entry name" value="Sigma70_r2"/>
    <property type="match status" value="1"/>
</dbReference>
<feature type="region of interest" description="Disordered" evidence="7">
    <location>
        <begin position="192"/>
        <end position="212"/>
    </location>
</feature>
<organism evidence="10 11">
    <name type="scientific">Trinickia caryophylli</name>
    <name type="common">Paraburkholderia caryophylli</name>
    <dbReference type="NCBI Taxonomy" id="28094"/>
    <lineage>
        <taxon>Bacteria</taxon>
        <taxon>Pseudomonadati</taxon>
        <taxon>Pseudomonadota</taxon>
        <taxon>Betaproteobacteria</taxon>
        <taxon>Burkholderiales</taxon>
        <taxon>Burkholderiaceae</taxon>
        <taxon>Trinickia</taxon>
    </lineage>
</organism>
<dbReference type="InterPro" id="IPR013324">
    <property type="entry name" value="RNA_pol_sigma_r3/r4-like"/>
</dbReference>
<dbReference type="InterPro" id="IPR036388">
    <property type="entry name" value="WH-like_DNA-bd_sf"/>
</dbReference>
<dbReference type="InterPro" id="IPR013249">
    <property type="entry name" value="RNA_pol_sigma70_r4_t2"/>
</dbReference>
<dbReference type="InterPro" id="IPR007627">
    <property type="entry name" value="RNA_pol_sigma70_r2"/>
</dbReference>
<keyword evidence="4 6" id="KW-0238">DNA-binding</keyword>
<reference evidence="11" key="1">
    <citation type="submission" date="2017-04" db="EMBL/GenBank/DDBJ databases">
        <authorList>
            <person name="Varghese N."/>
            <person name="Submissions S."/>
        </authorList>
    </citation>
    <scope>NUCLEOTIDE SEQUENCE [LARGE SCALE GENOMIC DNA]</scope>
    <source>
        <strain evidence="11">Ballard 720</strain>
    </source>
</reference>
<dbReference type="InterPro" id="IPR039425">
    <property type="entry name" value="RNA_pol_sigma-70-like"/>
</dbReference>
<dbReference type="InterPro" id="IPR014284">
    <property type="entry name" value="RNA_pol_sigma-70_dom"/>
</dbReference>
<evidence type="ECO:0000259" key="9">
    <source>
        <dbReference type="Pfam" id="PF08281"/>
    </source>
</evidence>
<dbReference type="Gene3D" id="1.10.1740.10">
    <property type="match status" value="1"/>
</dbReference>
<dbReference type="GO" id="GO:0016987">
    <property type="term" value="F:sigma factor activity"/>
    <property type="evidence" value="ECO:0007669"/>
    <property type="project" value="UniProtKB-KW"/>
</dbReference>
<keyword evidence="2 6" id="KW-0805">Transcription regulation</keyword>
<keyword evidence="3 6" id="KW-0731">Sigma factor</keyword>
<gene>
    <name evidence="10" type="ORF">SAMN06295900_101367</name>
</gene>
<dbReference type="InterPro" id="IPR000838">
    <property type="entry name" value="RNA_pol_sigma70_ECF_CS"/>
</dbReference>
<feature type="domain" description="RNA polymerase sigma factor 70 region 4 type 2" evidence="9">
    <location>
        <begin position="134"/>
        <end position="185"/>
    </location>
</feature>
<keyword evidence="11" id="KW-1185">Reference proteome</keyword>
<protein>
    <recommendedName>
        <fullName evidence="6">RNA polymerase sigma factor</fullName>
    </recommendedName>
</protein>
<accession>A0A1X7CGS8</accession>
<comment type="similarity">
    <text evidence="1 6">Belongs to the sigma-70 factor family. ECF subfamily.</text>
</comment>